<keyword evidence="5" id="KW-0732">Signal</keyword>
<dbReference type="Proteomes" id="UP000249061">
    <property type="component" value="Unassembled WGS sequence"/>
</dbReference>
<dbReference type="GO" id="GO:0046872">
    <property type="term" value="F:metal ion binding"/>
    <property type="evidence" value="ECO:0007669"/>
    <property type="project" value="UniProtKB-KW"/>
</dbReference>
<keyword evidence="1 4" id="KW-0349">Heme</keyword>
<evidence type="ECO:0000256" key="4">
    <source>
        <dbReference type="PROSITE-ProRule" id="PRU00433"/>
    </source>
</evidence>
<protein>
    <recommendedName>
        <fullName evidence="6">Cytochrome c domain-containing protein</fullName>
    </recommendedName>
</protein>
<dbReference type="Gene3D" id="1.10.760.10">
    <property type="entry name" value="Cytochrome c-like domain"/>
    <property type="match status" value="2"/>
</dbReference>
<feature type="domain" description="Cytochrome c" evidence="6">
    <location>
        <begin position="237"/>
        <end position="438"/>
    </location>
</feature>
<dbReference type="SUPFAM" id="SSF46626">
    <property type="entry name" value="Cytochrome c"/>
    <property type="match status" value="2"/>
</dbReference>
<dbReference type="InterPro" id="IPR009056">
    <property type="entry name" value="Cyt_c-like_dom"/>
</dbReference>
<dbReference type="PROSITE" id="PS51007">
    <property type="entry name" value="CYTC"/>
    <property type="match status" value="1"/>
</dbReference>
<dbReference type="GO" id="GO:0009055">
    <property type="term" value="F:electron transfer activity"/>
    <property type="evidence" value="ECO:0007669"/>
    <property type="project" value="InterPro"/>
</dbReference>
<evidence type="ECO:0000256" key="5">
    <source>
        <dbReference type="SAM" id="SignalP"/>
    </source>
</evidence>
<dbReference type="AlphaFoldDB" id="A0A2W5V7F9"/>
<feature type="chain" id="PRO_5015920849" description="Cytochrome c domain-containing protein" evidence="5">
    <location>
        <begin position="18"/>
        <end position="448"/>
    </location>
</feature>
<dbReference type="PANTHER" id="PTHR34406:SF1">
    <property type="entry name" value="PROTEIN YCEI"/>
    <property type="match status" value="1"/>
</dbReference>
<evidence type="ECO:0000313" key="7">
    <source>
        <dbReference type="EMBL" id="PZR06041.1"/>
    </source>
</evidence>
<proteinExistence type="predicted"/>
<dbReference type="InterPro" id="IPR036909">
    <property type="entry name" value="Cyt_c-like_dom_sf"/>
</dbReference>
<keyword evidence="3 4" id="KW-0408">Iron</keyword>
<keyword evidence="2 4" id="KW-0479">Metal-binding</keyword>
<dbReference type="GO" id="GO:0020037">
    <property type="term" value="F:heme binding"/>
    <property type="evidence" value="ECO:0007669"/>
    <property type="project" value="InterPro"/>
</dbReference>
<evidence type="ECO:0000313" key="8">
    <source>
        <dbReference type="Proteomes" id="UP000249061"/>
    </source>
</evidence>
<feature type="signal peptide" evidence="5">
    <location>
        <begin position="1"/>
        <end position="17"/>
    </location>
</feature>
<evidence type="ECO:0000256" key="2">
    <source>
        <dbReference type="ARBA" id="ARBA00022723"/>
    </source>
</evidence>
<dbReference type="SUPFAM" id="SSF101874">
    <property type="entry name" value="YceI-like"/>
    <property type="match status" value="1"/>
</dbReference>
<dbReference type="Pfam" id="PF04264">
    <property type="entry name" value="YceI"/>
    <property type="match status" value="1"/>
</dbReference>
<evidence type="ECO:0000259" key="6">
    <source>
        <dbReference type="PROSITE" id="PS51007"/>
    </source>
</evidence>
<gene>
    <name evidence="7" type="ORF">DI536_30925</name>
</gene>
<dbReference type="Gene3D" id="2.40.128.110">
    <property type="entry name" value="Lipid/polyisoprenoid-binding, YceI-like"/>
    <property type="match status" value="1"/>
</dbReference>
<sequence>MKRFALLALLASTSAFAANDLWNRSRGIVRFVVEGPLDDVTGESRTVIGSINFTPENPTKLSGGIGVDLATLRTGIDQRDRDMRDEFFQVARFPKAYLIVDSLEKPSAATLAPGSSITGELKGSFEVHGVRRSVRVPVTLKLDAEGKLRATGRFSVPFSDFAISRPQRLFLKLGDTANVWFDMGFERVPEKKSEVDPVVVVAPTVTEVQAPVAPPKPKPPRKPKPALVFTYLFKGDDDKARGEKLFHSPTTGGEGNKMTCYHCHAKTNERDGLALKGDGHIRPANTLYDSAQRPKFWNGFAPTVGKAASICQKQYMLGDGLSEEQDAQLTAFLTAISPNTAAELDYRTTYRSMEQLLSDPTGGDAAKGKKKADTYCMTCHLDGRVGPVWAPGLYEPDWVVRRVRRGDGHKNKQMPNFTFTRLPDEDLRDIVTYLTAPSSAAPIFERKK</sequence>
<dbReference type="InterPro" id="IPR007372">
    <property type="entry name" value="Lipid/polyisoprenoid-bd_YceI"/>
</dbReference>
<organism evidence="7 8">
    <name type="scientific">Archangium gephyra</name>
    <dbReference type="NCBI Taxonomy" id="48"/>
    <lineage>
        <taxon>Bacteria</taxon>
        <taxon>Pseudomonadati</taxon>
        <taxon>Myxococcota</taxon>
        <taxon>Myxococcia</taxon>
        <taxon>Myxococcales</taxon>
        <taxon>Cystobacterineae</taxon>
        <taxon>Archangiaceae</taxon>
        <taxon>Archangium</taxon>
    </lineage>
</organism>
<comment type="caution">
    <text evidence="7">The sequence shown here is derived from an EMBL/GenBank/DDBJ whole genome shotgun (WGS) entry which is preliminary data.</text>
</comment>
<dbReference type="SMART" id="SM00867">
    <property type="entry name" value="YceI"/>
    <property type="match status" value="1"/>
</dbReference>
<accession>A0A2W5V7F9</accession>
<name>A0A2W5V7F9_9BACT</name>
<dbReference type="EMBL" id="QFQP01000040">
    <property type="protein sequence ID" value="PZR06041.1"/>
    <property type="molecule type" value="Genomic_DNA"/>
</dbReference>
<reference evidence="7 8" key="1">
    <citation type="submission" date="2017-08" db="EMBL/GenBank/DDBJ databases">
        <title>Infants hospitalized years apart are colonized by the same room-sourced microbial strains.</title>
        <authorList>
            <person name="Brooks B."/>
            <person name="Olm M.R."/>
            <person name="Firek B.A."/>
            <person name="Baker R."/>
            <person name="Thomas B.C."/>
            <person name="Morowitz M.J."/>
            <person name="Banfield J.F."/>
        </authorList>
    </citation>
    <scope>NUCLEOTIDE SEQUENCE [LARGE SCALE GENOMIC DNA]</scope>
    <source>
        <strain evidence="7">S2_003_000_R2_14</strain>
    </source>
</reference>
<evidence type="ECO:0000256" key="1">
    <source>
        <dbReference type="ARBA" id="ARBA00022617"/>
    </source>
</evidence>
<dbReference type="InterPro" id="IPR036761">
    <property type="entry name" value="TTHA0802/YceI-like_sf"/>
</dbReference>
<dbReference type="PANTHER" id="PTHR34406">
    <property type="entry name" value="PROTEIN YCEI"/>
    <property type="match status" value="1"/>
</dbReference>
<evidence type="ECO:0000256" key="3">
    <source>
        <dbReference type="ARBA" id="ARBA00023004"/>
    </source>
</evidence>
<dbReference type="Pfam" id="PF13442">
    <property type="entry name" value="Cytochrome_CBB3"/>
    <property type="match status" value="1"/>
</dbReference>